<gene>
    <name evidence="1" type="ORF">UFOPK4150_01796</name>
</gene>
<evidence type="ECO:0000313" key="1">
    <source>
        <dbReference type="EMBL" id="CAB5037359.1"/>
    </source>
</evidence>
<sequence>MGLHDLVHPFRIEQVGEAFWRFFRLHHIGVVANDAAPGAEAGEHAIRILVLGGIVFGDVFRNVRLQNAVPLPDDEVRSVRGIHHVNFINLAGVFLPDALEHALGAAAFNPDRDAGIFRLEGLADFFRYGKIDSGVPDDLPFLLGRINQLLIDHSRRRCLCADGRCKDACSRERCRPFQNVSPRNSPLAHGRILPVGFPLCGPFFVAPGFFIPSALGNSPVAAQATRLSPAECFLLQR</sequence>
<protein>
    <submittedName>
        <fullName evidence="1">Unannotated protein</fullName>
    </submittedName>
</protein>
<organism evidence="1">
    <name type="scientific">freshwater metagenome</name>
    <dbReference type="NCBI Taxonomy" id="449393"/>
    <lineage>
        <taxon>unclassified sequences</taxon>
        <taxon>metagenomes</taxon>
        <taxon>ecological metagenomes</taxon>
    </lineage>
</organism>
<dbReference type="AlphaFoldDB" id="A0A6J7S8B9"/>
<dbReference type="EMBL" id="CAFBPU010000043">
    <property type="protein sequence ID" value="CAB5037359.1"/>
    <property type="molecule type" value="Genomic_DNA"/>
</dbReference>
<name>A0A6J7S8B9_9ZZZZ</name>
<accession>A0A6J7S8B9</accession>
<reference evidence="1" key="1">
    <citation type="submission" date="2020-05" db="EMBL/GenBank/DDBJ databases">
        <authorList>
            <person name="Chiriac C."/>
            <person name="Salcher M."/>
            <person name="Ghai R."/>
            <person name="Kavagutti S V."/>
        </authorList>
    </citation>
    <scope>NUCLEOTIDE SEQUENCE</scope>
</reference>
<proteinExistence type="predicted"/>